<keyword evidence="4" id="KW-0548">Nucleotidyltransferase</keyword>
<dbReference type="PANTHER" id="PTHR37984:SF5">
    <property type="entry name" value="PROTEIN NYNRIN-LIKE"/>
    <property type="match status" value="1"/>
</dbReference>
<dbReference type="InterPro" id="IPR041373">
    <property type="entry name" value="RT_RNaseH"/>
</dbReference>
<evidence type="ECO:0000313" key="12">
    <source>
        <dbReference type="Proteomes" id="UP000694546"/>
    </source>
</evidence>
<dbReference type="InterPro" id="IPR054465">
    <property type="entry name" value="Integrase_p58-like_C"/>
</dbReference>
<dbReference type="GO" id="GO:0003964">
    <property type="term" value="F:RNA-directed DNA polymerase activity"/>
    <property type="evidence" value="ECO:0007669"/>
    <property type="project" value="UniProtKB-KW"/>
</dbReference>
<evidence type="ECO:0000256" key="6">
    <source>
        <dbReference type="ARBA" id="ARBA00022759"/>
    </source>
</evidence>
<evidence type="ECO:0000256" key="9">
    <source>
        <dbReference type="ARBA" id="ARBA00039658"/>
    </source>
</evidence>
<proteinExistence type="inferred from homology"/>
<evidence type="ECO:0000256" key="8">
    <source>
        <dbReference type="ARBA" id="ARBA00022918"/>
    </source>
</evidence>
<dbReference type="CDD" id="cd01647">
    <property type="entry name" value="RT_LTR"/>
    <property type="match status" value="1"/>
</dbReference>
<dbReference type="FunFam" id="1.10.340.70:FF:000001">
    <property type="entry name" value="Retrovirus-related Pol polyprotein from transposon gypsy-like Protein"/>
    <property type="match status" value="1"/>
</dbReference>
<dbReference type="OMA" id="RAYCKEF"/>
<dbReference type="FunFam" id="3.30.70.270:FF:000020">
    <property type="entry name" value="Transposon Tf2-6 polyprotein-like Protein"/>
    <property type="match status" value="1"/>
</dbReference>
<name>A0A8C5C385_GADMO</name>
<dbReference type="CDD" id="cd09274">
    <property type="entry name" value="RNase_HI_RT_Ty3"/>
    <property type="match status" value="1"/>
</dbReference>
<reference evidence="11" key="2">
    <citation type="submission" date="2025-09" db="UniProtKB">
        <authorList>
            <consortium name="Ensembl"/>
        </authorList>
    </citation>
    <scope>IDENTIFICATION</scope>
</reference>
<dbReference type="SUPFAM" id="SSF53098">
    <property type="entry name" value="Ribonuclease H-like"/>
    <property type="match status" value="1"/>
</dbReference>
<evidence type="ECO:0000256" key="3">
    <source>
        <dbReference type="ARBA" id="ARBA00022679"/>
    </source>
</evidence>
<dbReference type="Ensembl" id="ENSGMOT00000070553.1">
    <property type="protein sequence ID" value="ENSGMOP00000054354.1"/>
    <property type="gene ID" value="ENSGMOG00000033816.1"/>
</dbReference>
<dbReference type="InterPro" id="IPR012337">
    <property type="entry name" value="RNaseH-like_sf"/>
</dbReference>
<dbReference type="InterPro" id="IPR000477">
    <property type="entry name" value="RT_dom"/>
</dbReference>
<evidence type="ECO:0000259" key="10">
    <source>
        <dbReference type="PROSITE" id="PS50994"/>
    </source>
</evidence>
<evidence type="ECO:0000256" key="2">
    <source>
        <dbReference type="ARBA" id="ARBA00012180"/>
    </source>
</evidence>
<protein>
    <recommendedName>
        <fullName evidence="9">Gypsy retrotransposon integrase-like protein 1</fullName>
        <ecNumber evidence="2">3.1.26.4</ecNumber>
    </recommendedName>
</protein>
<keyword evidence="3" id="KW-0808">Transferase</keyword>
<keyword evidence="6" id="KW-0255">Endonuclease</keyword>
<dbReference type="InterPro" id="IPR043502">
    <property type="entry name" value="DNA/RNA_pol_sf"/>
</dbReference>
<keyword evidence="8" id="KW-0695">RNA-directed DNA polymerase</keyword>
<keyword evidence="7" id="KW-0378">Hydrolase</keyword>
<dbReference type="Gene3D" id="3.10.10.10">
    <property type="entry name" value="HIV Type 1 Reverse Transcriptase, subunit A, domain 1"/>
    <property type="match status" value="1"/>
</dbReference>
<dbReference type="GeneTree" id="ENSGT01050000244855"/>
<keyword evidence="12" id="KW-1185">Reference proteome</keyword>
<organism evidence="11 12">
    <name type="scientific">Gadus morhua</name>
    <name type="common">Atlantic cod</name>
    <dbReference type="NCBI Taxonomy" id="8049"/>
    <lineage>
        <taxon>Eukaryota</taxon>
        <taxon>Metazoa</taxon>
        <taxon>Chordata</taxon>
        <taxon>Craniata</taxon>
        <taxon>Vertebrata</taxon>
        <taxon>Euteleostomi</taxon>
        <taxon>Actinopterygii</taxon>
        <taxon>Neopterygii</taxon>
        <taxon>Teleostei</taxon>
        <taxon>Neoteleostei</taxon>
        <taxon>Acanthomorphata</taxon>
        <taxon>Zeiogadaria</taxon>
        <taxon>Gadariae</taxon>
        <taxon>Gadiformes</taxon>
        <taxon>Gadoidei</taxon>
        <taxon>Gadidae</taxon>
        <taxon>Gadus</taxon>
    </lineage>
</organism>
<sequence>MHNLVSGEVAVAVCSSIPIKGVSFILGNDLAGGRMLAAPEVVPFPVVSKRPDDLEKRFPEAFPVCVTTRAMSAKKKPDKEADSDIALFDTFLAKGDVLGFGKVFPSCDELKCEQGRDSTLSSLFDKVVPEDEMTAVSCCYFVDNGVLMRKWTSPTLSCHDDWSSVFQVVVPSVYRQDVLQLAHDHCLAGHMGIRKTLDRVMSHFFWPGVKSDVAEHCRTCHVCQVIGKPNQKIPPAPLHPIPAIGEPFERILIDCVGPLPRTKSGNQYLLTIMCTATRFPEAISLRRITASAISKALIKFFTVFGLPRIIQSDQGSNFMSRVFSQVLQQLSIEHQTSSAYHPESQGALERFHQTLKTMLRAYCKEFERDWDEGTPLLLFAAREVTQESLGFSPAELVFGHTVRGPLKLLKERWLANQSPSTNLLDFVCHFRSKLNKACELVRQNWGEAQERMKGWYDRSAKHRAFSPCEKVLVLLPILGSALQARFSGPYVVERRVGELDYLIKTPERKRKTRLCHVNLLKKYCERSQAGLSGVKAVAGVKTAAVLSTSIPVGEKEIDGVVERGVSCARLPNSEIVANLEVHLSYLDSPHQSDVTEAICKYPALFSDVPTCTNVLQHDIDVGDAAPIRQHPYRVNPEKRQLMSKEVDYMLQHGIAEPSASPWSSPCLLVDKSDRTPRFCTDPRKVNSVTKPDCYPLPRLDDCIDRVGSAAFVTKLDLLKGYWQVPLTQRAREISAFVTPDDFCQYRVMAFGMRNAPATFQRLVNLVLKGVAGCEAYLDDIVIYSSTWSRHIAQVEEVFGRLAAANLTVNLAKCEFGQATVAYLGKVVGLGVVCPIGAKVEAICCFGVPTSRGELERFLGMAGYYRSFCKNFATAAAPLTSLLSPKVHFVWTEMCQLAFENLKALLVSAPVLAAPDFNKPFKLAVDASDAGVGAALLQDDSSGVEHPVCYFSRKFDIHQKHYSTIEKEALALISALDHFDVYVSSSQVLVVYTDHNPLVFLNRMRNSNHRLMRWSLFLQGFNLEIKHIRGRDNVLADALSRA</sequence>
<evidence type="ECO:0000256" key="5">
    <source>
        <dbReference type="ARBA" id="ARBA00022722"/>
    </source>
</evidence>
<evidence type="ECO:0000256" key="4">
    <source>
        <dbReference type="ARBA" id="ARBA00022695"/>
    </source>
</evidence>
<keyword evidence="5" id="KW-0540">Nuclease</keyword>
<dbReference type="PANTHER" id="PTHR37984">
    <property type="entry name" value="PROTEIN CBG26694"/>
    <property type="match status" value="1"/>
</dbReference>
<dbReference type="Gene3D" id="1.10.340.70">
    <property type="match status" value="1"/>
</dbReference>
<evidence type="ECO:0000256" key="7">
    <source>
        <dbReference type="ARBA" id="ARBA00022801"/>
    </source>
</evidence>
<evidence type="ECO:0000256" key="1">
    <source>
        <dbReference type="ARBA" id="ARBA00010879"/>
    </source>
</evidence>
<dbReference type="Pfam" id="PF00078">
    <property type="entry name" value="RVT_1"/>
    <property type="match status" value="1"/>
</dbReference>
<comment type="similarity">
    <text evidence="1">Belongs to the beta type-B retroviral polymerase family. HERV class-II K(HML-2) pol subfamily.</text>
</comment>
<dbReference type="InterPro" id="IPR043128">
    <property type="entry name" value="Rev_trsase/Diguanyl_cyclase"/>
</dbReference>
<dbReference type="PROSITE" id="PS50994">
    <property type="entry name" value="INTEGRASE"/>
    <property type="match status" value="1"/>
</dbReference>
<dbReference type="InterPro" id="IPR001584">
    <property type="entry name" value="Integrase_cat-core"/>
</dbReference>
<dbReference type="InterPro" id="IPR050951">
    <property type="entry name" value="Retrovirus_Pol_polyprotein"/>
</dbReference>
<dbReference type="GO" id="GO:0004523">
    <property type="term" value="F:RNA-DNA hybrid ribonuclease activity"/>
    <property type="evidence" value="ECO:0007669"/>
    <property type="project" value="UniProtKB-EC"/>
</dbReference>
<reference evidence="11" key="1">
    <citation type="submission" date="2025-08" db="UniProtKB">
        <authorList>
            <consortium name="Ensembl"/>
        </authorList>
    </citation>
    <scope>IDENTIFICATION</scope>
</reference>
<dbReference type="GO" id="GO:0015074">
    <property type="term" value="P:DNA integration"/>
    <property type="evidence" value="ECO:0007669"/>
    <property type="project" value="InterPro"/>
</dbReference>
<dbReference type="AlphaFoldDB" id="A0A8C5C385"/>
<evidence type="ECO:0000313" key="11">
    <source>
        <dbReference type="Ensembl" id="ENSGMOP00000054354.1"/>
    </source>
</evidence>
<dbReference type="InterPro" id="IPR041588">
    <property type="entry name" value="Integrase_H2C2"/>
</dbReference>
<accession>A0A8C5C385</accession>
<dbReference type="Proteomes" id="UP000694546">
    <property type="component" value="Chromosome 15"/>
</dbReference>
<dbReference type="SUPFAM" id="SSF56672">
    <property type="entry name" value="DNA/RNA polymerases"/>
    <property type="match status" value="1"/>
</dbReference>
<feature type="domain" description="Integrase catalytic" evidence="10">
    <location>
        <begin position="243"/>
        <end position="401"/>
    </location>
</feature>
<dbReference type="EC" id="3.1.26.4" evidence="2"/>
<dbReference type="Gene3D" id="3.30.70.270">
    <property type="match status" value="2"/>
</dbReference>
<dbReference type="Gene3D" id="3.30.420.10">
    <property type="entry name" value="Ribonuclease H-like superfamily/Ribonuclease H"/>
    <property type="match status" value="1"/>
</dbReference>
<dbReference type="InterPro" id="IPR036397">
    <property type="entry name" value="RNaseH_sf"/>
</dbReference>
<dbReference type="Pfam" id="PF22938">
    <property type="entry name" value="Integrase_p58_C"/>
    <property type="match status" value="1"/>
</dbReference>
<dbReference type="Pfam" id="PF17921">
    <property type="entry name" value="Integrase_H2C2"/>
    <property type="match status" value="1"/>
</dbReference>
<dbReference type="GO" id="GO:0003676">
    <property type="term" value="F:nucleic acid binding"/>
    <property type="evidence" value="ECO:0007669"/>
    <property type="project" value="InterPro"/>
</dbReference>
<dbReference type="FunFam" id="3.30.420.10:FF:000032">
    <property type="entry name" value="Retrovirus-related Pol polyprotein from transposon 297-like Protein"/>
    <property type="match status" value="1"/>
</dbReference>
<dbReference type="Pfam" id="PF17917">
    <property type="entry name" value="RT_RNaseH"/>
    <property type="match status" value="1"/>
</dbReference>
<dbReference type="Pfam" id="PF00665">
    <property type="entry name" value="rve"/>
    <property type="match status" value="1"/>
</dbReference>